<comment type="caution">
    <text evidence="2">The sequence shown here is derived from an EMBL/GenBank/DDBJ whole genome shotgun (WGS) entry which is preliminary data.</text>
</comment>
<dbReference type="Proteomes" id="UP000185596">
    <property type="component" value="Unassembled WGS sequence"/>
</dbReference>
<dbReference type="AlphaFoldDB" id="A0A1Q8CNC0"/>
<feature type="region of interest" description="Disordered" evidence="1">
    <location>
        <begin position="56"/>
        <end position="87"/>
    </location>
</feature>
<proteinExistence type="predicted"/>
<feature type="compositionally biased region" description="Acidic residues" evidence="1">
    <location>
        <begin position="498"/>
        <end position="532"/>
    </location>
</feature>
<gene>
    <name evidence="2" type="ORF">BU204_19890</name>
</gene>
<sequence length="604" mass="62156">MLPNSAPTRTITPGAEDKLPRQSTLELGFGIASAQVNSEAYLSFERSVAQAAPGGLAVQGASPQGPGALAQTAPPDNPQPKRNGLALPDNPLVRGSALQGQVHARWDEKLGPCVGTISDASTEVASLSLVNAIPTLPDVADLTGVLDSPRLDAPTDQAIIDGLKQLAGPLSTLGGVLSGDAAPRPDGSGSLVSLPHTLSARSTVQLVDIPGSENKAVRTTSTLRVTALTLLAGTPFEIQVRVVSQPTLQVTSTGDATTSSIEYTAPVLEVWQGGRPLGGLDAAHPTLDIPIGIPLTGVPGAEKLPIIGDVLGNGQKVSDALTGGLRKLDLGVLRLGVAQLDEKSSPMTDPFKGFQLGATARMLDLQVLPTAALGLPNLPSALVQVSLGEQIARAYAPAGGVVCRASAQPAPPPPPSPEPQGRAPQGLAYTTLAYKAVPMFWTGTAMLLIGVVMVAAVPTLRQPRPVGAASAASGLATQDDADDQVEANLATAPAPEETTPEETTPEETASEDTAPEDTAEPEDTEPEDTEPEDTAREDTSVHEPDSEPEDTSAQEPEGKSPHEPNTEPKAESPHEPDAQPEGYDDQGKPDEKSEGETGGDPGER</sequence>
<dbReference type="STRING" id="1912961.BU204_19890"/>
<feature type="region of interest" description="Disordered" evidence="1">
    <location>
        <begin position="1"/>
        <end position="20"/>
    </location>
</feature>
<feature type="compositionally biased region" description="Polar residues" evidence="1">
    <location>
        <begin position="1"/>
        <end position="11"/>
    </location>
</feature>
<feature type="region of interest" description="Disordered" evidence="1">
    <location>
        <begin position="491"/>
        <end position="604"/>
    </location>
</feature>
<dbReference type="EMBL" id="MSIE01000036">
    <property type="protein sequence ID" value="OLF15854.1"/>
    <property type="molecule type" value="Genomic_DNA"/>
</dbReference>
<reference evidence="2 3" key="1">
    <citation type="submission" date="2016-12" db="EMBL/GenBank/DDBJ databases">
        <title>The draft genome sequence of Actinophytocola sp. 11-183.</title>
        <authorList>
            <person name="Wang W."/>
            <person name="Yuan L."/>
        </authorList>
    </citation>
    <scope>NUCLEOTIDE SEQUENCE [LARGE SCALE GENOMIC DNA]</scope>
    <source>
        <strain evidence="2 3">11-183</strain>
    </source>
</reference>
<evidence type="ECO:0000313" key="3">
    <source>
        <dbReference type="Proteomes" id="UP000185596"/>
    </source>
</evidence>
<evidence type="ECO:0000313" key="2">
    <source>
        <dbReference type="EMBL" id="OLF15854.1"/>
    </source>
</evidence>
<feature type="region of interest" description="Disordered" evidence="1">
    <location>
        <begin position="405"/>
        <end position="424"/>
    </location>
</feature>
<feature type="compositionally biased region" description="Basic and acidic residues" evidence="1">
    <location>
        <begin position="585"/>
        <end position="604"/>
    </location>
</feature>
<feature type="compositionally biased region" description="Basic and acidic residues" evidence="1">
    <location>
        <begin position="533"/>
        <end position="545"/>
    </location>
</feature>
<feature type="compositionally biased region" description="Basic and acidic residues" evidence="1">
    <location>
        <begin position="556"/>
        <end position="577"/>
    </location>
</feature>
<accession>A0A1Q8CNC0</accession>
<protein>
    <submittedName>
        <fullName evidence="2">Uncharacterized protein</fullName>
    </submittedName>
</protein>
<keyword evidence="3" id="KW-1185">Reference proteome</keyword>
<feature type="compositionally biased region" description="Pro residues" evidence="1">
    <location>
        <begin position="409"/>
        <end position="418"/>
    </location>
</feature>
<name>A0A1Q8CNC0_9PSEU</name>
<evidence type="ECO:0000256" key="1">
    <source>
        <dbReference type="SAM" id="MobiDB-lite"/>
    </source>
</evidence>
<organism evidence="2 3">
    <name type="scientific">Actinophytocola xanthii</name>
    <dbReference type="NCBI Taxonomy" id="1912961"/>
    <lineage>
        <taxon>Bacteria</taxon>
        <taxon>Bacillati</taxon>
        <taxon>Actinomycetota</taxon>
        <taxon>Actinomycetes</taxon>
        <taxon>Pseudonocardiales</taxon>
        <taxon>Pseudonocardiaceae</taxon>
    </lineage>
</organism>